<dbReference type="OMA" id="SICEECD"/>
<dbReference type="SUPFAM" id="SSF103190">
    <property type="entry name" value="Sensory domain-like"/>
    <property type="match status" value="1"/>
</dbReference>
<proteinExistence type="predicted"/>
<keyword evidence="1" id="KW-1185">Reference proteome</keyword>
<name>A0A1S3IDU6_LINAN</name>
<dbReference type="InterPro" id="IPR051173">
    <property type="entry name" value="Ca_channel_alpha-2/delta"/>
</dbReference>
<dbReference type="KEGG" id="lak:106162755"/>
<dbReference type="Proteomes" id="UP000085678">
    <property type="component" value="Unplaced"/>
</dbReference>
<accession>A0A1S3IDU6</accession>
<dbReference type="PANTHER" id="PTHR10166:SF68">
    <property type="entry name" value="VWFA AND CACHE DOMAIN-CONTAINING PROTEIN 1"/>
    <property type="match status" value="1"/>
</dbReference>
<organism evidence="1 2">
    <name type="scientific">Lingula anatina</name>
    <name type="common">Brachiopod</name>
    <name type="synonym">Lingula unguis</name>
    <dbReference type="NCBI Taxonomy" id="7574"/>
    <lineage>
        <taxon>Eukaryota</taxon>
        <taxon>Metazoa</taxon>
        <taxon>Spiralia</taxon>
        <taxon>Lophotrochozoa</taxon>
        <taxon>Brachiopoda</taxon>
        <taxon>Linguliformea</taxon>
        <taxon>Lingulata</taxon>
        <taxon>Lingulida</taxon>
        <taxon>Linguloidea</taxon>
        <taxon>Lingulidae</taxon>
        <taxon>Lingula</taxon>
    </lineage>
</organism>
<sequence>MKPMHASSSMEIDGCKHNSECTVTKHEDGDASAKRQISVGLIGVSNTIGHPRDDEDPCVSNKLVPFTLEVKYYFEKFITEAVKQDAPTNHSLGLETAFRMIRSTLQEHENQTIKEDAMIMYISRGLLTSLTDAKDVMEVIAVENGKLGNKVVINTYAVIGDGKPVMFEKSFLENVANQNFEKYDVQSRHPLPVRPGQSLSVNTTDSLSTTVGTFFQAFNRSIEDRPRFSLPYADQTGAGLVMSISQPCLHQGKVLGVAGVDLHFGEMVEDITYFQQEVFAYAFLLDQHGYMVMHPSLSRPIFTKYQPMHTDVSHFENYEGFERVKHMILSATEGRTSLTVHAKENTQSNLSLLPDGKTVIYRYLWKRIENTPFILVLKVAVDSEYSGVTNAPVPNSLLYHRLDLIPHNTCMHLKQLATLEASTVFLSASAFTSPFEHLNKPENKKDAKEVVQSYVAYLGDDTKLIANPGLKPEVRDDVAAVSRINSQWLQQFKKSKLNDYIVRRYVATPSGVFRLFPGGLIEKKFDPTKRPWYERAIENPGSVVLTEPYLDVYGAGYIATISHTVYEGRPGGKHSSSDRIVAVMGIDITMRYFYKLLREAMPHCEDKNI</sequence>
<dbReference type="Gene3D" id="3.30.450.20">
    <property type="entry name" value="PAS domain"/>
    <property type="match status" value="2"/>
</dbReference>
<dbReference type="FunFam" id="3.30.450.20:FF:000024">
    <property type="entry name" value="VWFA and cache domain-containing protein 1"/>
    <property type="match status" value="1"/>
</dbReference>
<gene>
    <name evidence="2" type="primary">LOC106162755</name>
</gene>
<dbReference type="GO" id="GO:0005245">
    <property type="term" value="F:voltage-gated calcium channel activity"/>
    <property type="evidence" value="ECO:0007669"/>
    <property type="project" value="TreeGrafter"/>
</dbReference>
<dbReference type="RefSeq" id="XP_013395624.1">
    <property type="nucleotide sequence ID" value="XM_013540170.1"/>
</dbReference>
<evidence type="ECO:0000313" key="2">
    <source>
        <dbReference type="RefSeq" id="XP_013395624.1"/>
    </source>
</evidence>
<reference evidence="2" key="1">
    <citation type="submission" date="2025-08" db="UniProtKB">
        <authorList>
            <consortium name="RefSeq"/>
        </authorList>
    </citation>
    <scope>IDENTIFICATION</scope>
    <source>
        <tissue evidence="2">Gonads</tissue>
    </source>
</reference>
<dbReference type="InterPro" id="IPR029151">
    <property type="entry name" value="Sensor-like_sf"/>
</dbReference>
<dbReference type="OrthoDB" id="10009339at2759"/>
<feature type="non-terminal residue" evidence="2">
    <location>
        <position position="609"/>
    </location>
</feature>
<dbReference type="GO" id="GO:0005891">
    <property type="term" value="C:voltage-gated calcium channel complex"/>
    <property type="evidence" value="ECO:0007669"/>
    <property type="project" value="TreeGrafter"/>
</dbReference>
<dbReference type="InParanoid" id="A0A1S3IDU6"/>
<evidence type="ECO:0000313" key="1">
    <source>
        <dbReference type="Proteomes" id="UP000085678"/>
    </source>
</evidence>
<protein>
    <submittedName>
        <fullName evidence="2">VWFA and cache domain-containing protein 1-like</fullName>
    </submittedName>
</protein>
<dbReference type="AlphaFoldDB" id="A0A1S3IDU6"/>
<dbReference type="STRING" id="7574.A0A1S3IDU6"/>
<dbReference type="PANTHER" id="PTHR10166">
    <property type="entry name" value="VOLTAGE-DEPENDENT CALCIUM CHANNEL SUBUNIT ALPHA-2/DELTA-RELATED"/>
    <property type="match status" value="1"/>
</dbReference>
<dbReference type="GeneID" id="106162755"/>